<name>A0A0L6UJ06_9BASI</name>
<dbReference type="EMBL" id="LAVV01010864">
    <property type="protein sequence ID" value="KNZ48488.1"/>
    <property type="molecule type" value="Genomic_DNA"/>
</dbReference>
<protein>
    <recommendedName>
        <fullName evidence="1">Tc1-like transposase DDE domain-containing protein</fullName>
    </recommendedName>
</protein>
<dbReference type="InterPro" id="IPR036397">
    <property type="entry name" value="RNaseH_sf"/>
</dbReference>
<dbReference type="Pfam" id="PF13358">
    <property type="entry name" value="DDE_3"/>
    <property type="match status" value="1"/>
</dbReference>
<evidence type="ECO:0000313" key="3">
    <source>
        <dbReference type="Proteomes" id="UP000037035"/>
    </source>
</evidence>
<reference evidence="2 3" key="1">
    <citation type="submission" date="2015-08" db="EMBL/GenBank/DDBJ databases">
        <title>Next Generation Sequencing and Analysis of the Genome of Puccinia sorghi L Schw, the Causal Agent of Maize Common Rust.</title>
        <authorList>
            <person name="Rochi L."/>
            <person name="Burguener G."/>
            <person name="Darino M."/>
            <person name="Turjanski A."/>
            <person name="Kreff E."/>
            <person name="Dieguez M.J."/>
            <person name="Sacco F."/>
        </authorList>
    </citation>
    <scope>NUCLEOTIDE SEQUENCE [LARGE SCALE GENOMIC DNA]</scope>
    <source>
        <strain evidence="2 3">RO10H11247</strain>
    </source>
</reference>
<dbReference type="PANTHER" id="PTHR46564:SF1">
    <property type="entry name" value="TRANSPOSASE"/>
    <property type="match status" value="1"/>
</dbReference>
<evidence type="ECO:0000259" key="1">
    <source>
        <dbReference type="Pfam" id="PF13358"/>
    </source>
</evidence>
<dbReference type="STRING" id="27349.A0A0L6UJ06"/>
<dbReference type="Gene3D" id="3.30.420.10">
    <property type="entry name" value="Ribonuclease H-like superfamily/Ribonuclease H"/>
    <property type="match status" value="1"/>
</dbReference>
<feature type="non-terminal residue" evidence="2">
    <location>
        <position position="1"/>
    </location>
</feature>
<dbReference type="AlphaFoldDB" id="A0A0L6UJ06"/>
<dbReference type="GO" id="GO:0003676">
    <property type="term" value="F:nucleic acid binding"/>
    <property type="evidence" value="ECO:0007669"/>
    <property type="project" value="InterPro"/>
</dbReference>
<dbReference type="InterPro" id="IPR038717">
    <property type="entry name" value="Tc1-like_DDE_dom"/>
</dbReference>
<dbReference type="OrthoDB" id="2505980at2759"/>
<gene>
    <name evidence="2" type="ORF">VP01_5630g1</name>
</gene>
<feature type="domain" description="Tc1-like transposase DDE" evidence="1">
    <location>
        <begin position="11"/>
        <end position="65"/>
    </location>
</feature>
<comment type="caution">
    <text evidence="2">The sequence shown here is derived from an EMBL/GenBank/DDBJ whole genome shotgun (WGS) entry which is preliminary data.</text>
</comment>
<accession>A0A0L6UJ06</accession>
<dbReference type="Proteomes" id="UP000037035">
    <property type="component" value="Unassembled WGS sequence"/>
</dbReference>
<proteinExistence type="predicted"/>
<evidence type="ECO:0000313" key="2">
    <source>
        <dbReference type="EMBL" id="KNZ48488.1"/>
    </source>
</evidence>
<organism evidence="2 3">
    <name type="scientific">Puccinia sorghi</name>
    <dbReference type="NCBI Taxonomy" id="27349"/>
    <lineage>
        <taxon>Eukaryota</taxon>
        <taxon>Fungi</taxon>
        <taxon>Dikarya</taxon>
        <taxon>Basidiomycota</taxon>
        <taxon>Pucciniomycotina</taxon>
        <taxon>Pucciniomycetes</taxon>
        <taxon>Pucciniales</taxon>
        <taxon>Pucciniaceae</taxon>
        <taxon>Puccinia</taxon>
    </lineage>
</organism>
<dbReference type="PANTHER" id="PTHR46564">
    <property type="entry name" value="TRANSPOSASE"/>
    <property type="match status" value="1"/>
</dbReference>
<dbReference type="VEuPathDB" id="FungiDB:VP01_5630g1"/>
<sequence length="113" mass="12661">LPQMNVYPVVNSILVIGNTVIHCFPRVAALCKTEGVRLIYLPPYCPELKPIEVCFSQVKSHLHRTQGLVNATDTIWVIHCITTHSVVSPDLCHELYCHKGYNCSLCTNDDPLT</sequence>
<keyword evidence="3" id="KW-1185">Reference proteome</keyword>